<evidence type="ECO:0000256" key="3">
    <source>
        <dbReference type="ARBA" id="ARBA00022827"/>
    </source>
</evidence>
<dbReference type="InterPro" id="IPR016164">
    <property type="entry name" value="FAD-linked_Oxase-like_C"/>
</dbReference>
<keyword evidence="4" id="KW-0560">Oxidoreductase</keyword>
<dbReference type="Pfam" id="PF01565">
    <property type="entry name" value="FAD_binding_4"/>
    <property type="match status" value="1"/>
</dbReference>
<protein>
    <submittedName>
        <fullName evidence="6">FAD-linked oxidase</fullName>
    </submittedName>
</protein>
<dbReference type="SUPFAM" id="SSF56176">
    <property type="entry name" value="FAD-binding/transporter-associated domain-like"/>
    <property type="match status" value="1"/>
</dbReference>
<gene>
    <name evidence="6" type="ORF">KTC_30530</name>
</gene>
<organism evidence="6">
    <name type="scientific">Thermosporothrix sp. COM3</name>
    <dbReference type="NCBI Taxonomy" id="2490863"/>
    <lineage>
        <taxon>Bacteria</taxon>
        <taxon>Bacillati</taxon>
        <taxon>Chloroflexota</taxon>
        <taxon>Ktedonobacteria</taxon>
        <taxon>Ktedonobacterales</taxon>
        <taxon>Thermosporotrichaceae</taxon>
        <taxon>Thermosporothrix</taxon>
    </lineage>
</organism>
<evidence type="ECO:0000256" key="2">
    <source>
        <dbReference type="ARBA" id="ARBA00022630"/>
    </source>
</evidence>
<keyword evidence="2" id="KW-0285">Flavoprotein</keyword>
<dbReference type="InterPro" id="IPR016169">
    <property type="entry name" value="FAD-bd_PCMH_sub2"/>
</dbReference>
<dbReference type="GO" id="GO:0071949">
    <property type="term" value="F:FAD binding"/>
    <property type="evidence" value="ECO:0007669"/>
    <property type="project" value="InterPro"/>
</dbReference>
<evidence type="ECO:0000259" key="5">
    <source>
        <dbReference type="PROSITE" id="PS51387"/>
    </source>
</evidence>
<dbReference type="GO" id="GO:0016491">
    <property type="term" value="F:oxidoreductase activity"/>
    <property type="evidence" value="ECO:0007669"/>
    <property type="project" value="UniProtKB-KW"/>
</dbReference>
<dbReference type="EMBL" id="AP019376">
    <property type="protein sequence ID" value="BBH88302.1"/>
    <property type="molecule type" value="Genomic_DNA"/>
</dbReference>
<keyword evidence="3" id="KW-0274">FAD</keyword>
<dbReference type="InterPro" id="IPR006094">
    <property type="entry name" value="Oxid_FAD_bind_N"/>
</dbReference>
<reference evidence="6" key="1">
    <citation type="submission" date="2018-12" db="EMBL/GenBank/DDBJ databases">
        <title>Novel natural products biosynthetic potential of the class Ktedonobacteria.</title>
        <authorList>
            <person name="Zheng Y."/>
            <person name="Saitou A."/>
            <person name="Wang C.M."/>
            <person name="Toyoda A."/>
            <person name="Minakuchi Y."/>
            <person name="Sekiguchi Y."/>
            <person name="Ueda K."/>
            <person name="Takano H."/>
            <person name="Sakai Y."/>
            <person name="Yokota A."/>
            <person name="Yabe S."/>
        </authorList>
    </citation>
    <scope>NUCLEOTIDE SEQUENCE</scope>
    <source>
        <strain evidence="6">COM3</strain>
    </source>
</reference>
<dbReference type="PANTHER" id="PTHR11748">
    <property type="entry name" value="D-LACTATE DEHYDROGENASE"/>
    <property type="match status" value="1"/>
</dbReference>
<proteinExistence type="predicted"/>
<dbReference type="AlphaFoldDB" id="A0A455SN10"/>
<dbReference type="InterPro" id="IPR036318">
    <property type="entry name" value="FAD-bd_PCMH-like_sf"/>
</dbReference>
<dbReference type="PANTHER" id="PTHR11748:SF103">
    <property type="entry name" value="GLYCOLATE OXIDASE SUBUNIT GLCE"/>
    <property type="match status" value="1"/>
</dbReference>
<comment type="cofactor">
    <cofactor evidence="1">
        <name>FAD</name>
        <dbReference type="ChEBI" id="CHEBI:57692"/>
    </cofactor>
</comment>
<dbReference type="PROSITE" id="PS51387">
    <property type="entry name" value="FAD_PCMH"/>
    <property type="match status" value="1"/>
</dbReference>
<dbReference type="Pfam" id="PF02913">
    <property type="entry name" value="FAD-oxidase_C"/>
    <property type="match status" value="1"/>
</dbReference>
<evidence type="ECO:0000313" key="6">
    <source>
        <dbReference type="EMBL" id="BBH88302.1"/>
    </source>
</evidence>
<accession>A0A455SN10</accession>
<feature type="domain" description="FAD-binding PCMH-type" evidence="5">
    <location>
        <begin position="27"/>
        <end position="206"/>
    </location>
</feature>
<evidence type="ECO:0000256" key="1">
    <source>
        <dbReference type="ARBA" id="ARBA00001974"/>
    </source>
</evidence>
<dbReference type="InterPro" id="IPR004113">
    <property type="entry name" value="FAD-bd_oxidored_4_C"/>
</dbReference>
<sequence length="444" mass="48763">MDDLASNLALETEVQTDKAVLQACAVDGVEPRMVVTPASVQEAAHVVAEVRRNGLQLLPRGGGTRLHLGGVPQHIDIVLNTTRLSRLLEHEAPDLTCRVEAGITLAELQRQLAQKGQQLALDPPDEEQTTIGGLLASNASGPRRLRYGTARDLAIGLRTIQPNGEISQSGGRVVKNVAGYDLNKLYIGSFGTLGVIVEANFKLHPLPPAERTLLLAYSEVKEAMQTVSALLRSPLGPTAIELLDRGAMNRLLRRAGFQLPAQGYALAVHYEGNIRVINRQIHDTYLLARQYNALIGDELEEKEQLAFWKSIRQLLSEKFTCAVSLPIADVARYFQLIEAVSQRHNLETATIAHAGNGILFIEIEGIAEPMSDNDQQRLAEAVEALRLSARELRGHLIVERCPTSFKHRVDVWGATNKDFALMQRLKQQLDPDGTFVKGRFLGGL</sequence>
<name>A0A455SN10_9CHLR</name>
<dbReference type="InterPro" id="IPR016166">
    <property type="entry name" value="FAD-bd_PCMH"/>
</dbReference>
<dbReference type="Gene3D" id="3.30.465.10">
    <property type="match status" value="1"/>
</dbReference>
<evidence type="ECO:0000256" key="4">
    <source>
        <dbReference type="ARBA" id="ARBA00023002"/>
    </source>
</evidence>
<dbReference type="SUPFAM" id="SSF55103">
    <property type="entry name" value="FAD-linked oxidases, C-terminal domain"/>
    <property type="match status" value="1"/>
</dbReference>